<dbReference type="KEGG" id="vin:AKJ08_3085"/>
<reference evidence="1 2" key="1">
    <citation type="submission" date="2015-08" db="EMBL/GenBank/DDBJ databases">
        <authorList>
            <person name="Babu N.S."/>
            <person name="Beckwith C.J."/>
            <person name="Beseler K.G."/>
            <person name="Brison A."/>
            <person name="Carone J.V."/>
            <person name="Caskin T.P."/>
            <person name="Diamond M."/>
            <person name="Durham M.E."/>
            <person name="Foxe J.M."/>
            <person name="Go M."/>
            <person name="Henderson B.A."/>
            <person name="Jones I.B."/>
            <person name="McGettigan J.A."/>
            <person name="Micheletti S.J."/>
            <person name="Nasrallah M.E."/>
            <person name="Ortiz D."/>
            <person name="Piller C.R."/>
            <person name="Privatt S.R."/>
            <person name="Schneider S.L."/>
            <person name="Sharp S."/>
            <person name="Smith T.C."/>
            <person name="Stanton J.D."/>
            <person name="Ullery H.E."/>
            <person name="Wilson R.J."/>
            <person name="Serrano M.G."/>
            <person name="Buck G."/>
            <person name="Lee V."/>
            <person name="Wang Y."/>
            <person name="Carvalho R."/>
            <person name="Voegtly L."/>
            <person name="Shi R."/>
            <person name="Duckworth R."/>
            <person name="Johnson A."/>
            <person name="Loviza R."/>
            <person name="Walstead R."/>
            <person name="Shah Z."/>
            <person name="Kiflezghi M."/>
            <person name="Wade K."/>
            <person name="Ball S.L."/>
            <person name="Bradley K.W."/>
            <person name="Asai D.J."/>
            <person name="Bowman C.A."/>
            <person name="Russell D.A."/>
            <person name="Pope W.H."/>
            <person name="Jacobs-Sera D."/>
            <person name="Hendrix R.W."/>
            <person name="Hatfull G.F."/>
        </authorList>
    </citation>
    <scope>NUCLEOTIDE SEQUENCE [LARGE SCALE GENOMIC DNA]</scope>
    <source>
        <strain evidence="1 2">DSM 27710</strain>
    </source>
</reference>
<gene>
    <name evidence="1" type="ORF">AKJ08_3085</name>
</gene>
<evidence type="ECO:0000313" key="1">
    <source>
        <dbReference type="EMBL" id="AKU92698.1"/>
    </source>
</evidence>
<dbReference type="EMBL" id="CP012332">
    <property type="protein sequence ID" value="AKU92698.1"/>
    <property type="molecule type" value="Genomic_DNA"/>
</dbReference>
<sequence>MIPENELHASLRYLESDEALESLAADAYWPKWDSPWWQMRLLHELGETKLIPKAAIRAHVEALDRMPVKFFPIEPGELPDGVDPFRGTPCHCQLGTVYQVLSAWGVDVDRELPWIRSWLLRYQMPDGGLNCDSDAYLVKNEVPSSMVGTISAFEAILLHTPRQWTAEERAFLERGAQFLIERRLVLGSSTRRNAAERASAELWPQLCFPRFYFYDVLRGLSALLAWSEKVGQPPPEAALEVASTLRARFPDGDVRIGRQPFVGNTRGRDANGVWERRPAAQFPLLVSVSEAGRVSPFLSREWAQAEARIAALSAKHGP</sequence>
<proteinExistence type="predicted"/>
<protein>
    <submittedName>
        <fullName evidence="1">Uncharacterized protein</fullName>
    </submittedName>
</protein>
<dbReference type="Gene3D" id="1.50.10.20">
    <property type="match status" value="1"/>
</dbReference>
<name>A0A0K1PGN2_9BACT</name>
<keyword evidence="2" id="KW-1185">Reference proteome</keyword>
<accession>A0A0K1PGN2</accession>
<evidence type="ECO:0000313" key="2">
    <source>
        <dbReference type="Proteomes" id="UP000055590"/>
    </source>
</evidence>
<organism evidence="1 2">
    <name type="scientific">Vulgatibacter incomptus</name>
    <dbReference type="NCBI Taxonomy" id="1391653"/>
    <lineage>
        <taxon>Bacteria</taxon>
        <taxon>Pseudomonadati</taxon>
        <taxon>Myxococcota</taxon>
        <taxon>Myxococcia</taxon>
        <taxon>Myxococcales</taxon>
        <taxon>Cystobacterineae</taxon>
        <taxon>Vulgatibacteraceae</taxon>
        <taxon>Vulgatibacter</taxon>
    </lineage>
</organism>
<dbReference type="PATRIC" id="fig|1391653.3.peg.3219"/>
<dbReference type="RefSeq" id="WP_157370738.1">
    <property type="nucleotide sequence ID" value="NZ_CP012332.1"/>
</dbReference>
<dbReference type="InterPro" id="IPR008930">
    <property type="entry name" value="Terpenoid_cyclase/PrenylTrfase"/>
</dbReference>
<dbReference type="AlphaFoldDB" id="A0A0K1PGN2"/>
<dbReference type="OrthoDB" id="9758578at2"/>
<dbReference type="Proteomes" id="UP000055590">
    <property type="component" value="Chromosome"/>
</dbReference>
<dbReference type="SUPFAM" id="SSF48239">
    <property type="entry name" value="Terpenoid cyclases/Protein prenyltransferases"/>
    <property type="match status" value="1"/>
</dbReference>